<dbReference type="SUPFAM" id="SSF55874">
    <property type="entry name" value="ATPase domain of HSP90 chaperone/DNA topoisomerase II/histidine kinase"/>
    <property type="match status" value="1"/>
</dbReference>
<evidence type="ECO:0000256" key="9">
    <source>
        <dbReference type="PROSITE-ProRule" id="PRU00169"/>
    </source>
</evidence>
<feature type="domain" description="Histidine kinase" evidence="11">
    <location>
        <begin position="248"/>
        <end position="469"/>
    </location>
</feature>
<dbReference type="PRINTS" id="PR00344">
    <property type="entry name" value="BCTRLSENSOR"/>
</dbReference>
<dbReference type="CDD" id="cd00082">
    <property type="entry name" value="HisKA"/>
    <property type="match status" value="1"/>
</dbReference>
<proteinExistence type="predicted"/>
<feature type="domain" description="Response regulatory" evidence="12">
    <location>
        <begin position="633"/>
        <end position="757"/>
    </location>
</feature>
<feature type="domain" description="Response regulatory" evidence="12">
    <location>
        <begin position="500"/>
        <end position="615"/>
    </location>
</feature>
<gene>
    <name evidence="13" type="ORF">BTO11_05185</name>
</gene>
<dbReference type="CDD" id="cd17546">
    <property type="entry name" value="REC_hyHK_CKI1_RcsC-like"/>
    <property type="match status" value="1"/>
</dbReference>
<dbReference type="InterPro" id="IPR011006">
    <property type="entry name" value="CheY-like_superfamily"/>
</dbReference>
<dbReference type="EMBL" id="MSCH01000003">
    <property type="protein sequence ID" value="PQJ53112.1"/>
    <property type="molecule type" value="Genomic_DNA"/>
</dbReference>
<dbReference type="GO" id="GO:0000155">
    <property type="term" value="F:phosphorelay sensor kinase activity"/>
    <property type="evidence" value="ECO:0007669"/>
    <property type="project" value="InterPro"/>
</dbReference>
<evidence type="ECO:0000256" key="6">
    <source>
        <dbReference type="ARBA" id="ARBA00022989"/>
    </source>
</evidence>
<dbReference type="InterPro" id="IPR003594">
    <property type="entry name" value="HATPase_dom"/>
</dbReference>
<comment type="subcellular location">
    <subcellularLocation>
        <location evidence="2">Membrane</location>
        <topology evidence="2">Multi-pass membrane protein</topology>
    </subcellularLocation>
</comment>
<dbReference type="InterPro" id="IPR001789">
    <property type="entry name" value="Sig_transdc_resp-reg_receiver"/>
</dbReference>
<keyword evidence="4 9" id="KW-0597">Phosphoprotein</keyword>
<dbReference type="CDD" id="cd00156">
    <property type="entry name" value="REC"/>
    <property type="match status" value="1"/>
</dbReference>
<accession>A0A2S7UUB3</accession>
<dbReference type="Gene3D" id="3.30.565.10">
    <property type="entry name" value="Histidine kinase-like ATPase, C-terminal domain"/>
    <property type="match status" value="1"/>
</dbReference>
<dbReference type="Proteomes" id="UP000239007">
    <property type="component" value="Unassembled WGS sequence"/>
</dbReference>
<dbReference type="PANTHER" id="PTHR45339">
    <property type="entry name" value="HYBRID SIGNAL TRANSDUCTION HISTIDINE KINASE J"/>
    <property type="match status" value="1"/>
</dbReference>
<dbReference type="CDD" id="cd16922">
    <property type="entry name" value="HATPase_EvgS-ArcB-TorS-like"/>
    <property type="match status" value="1"/>
</dbReference>
<evidence type="ECO:0000259" key="11">
    <source>
        <dbReference type="PROSITE" id="PS50109"/>
    </source>
</evidence>
<feature type="transmembrane region" description="Helical" evidence="10">
    <location>
        <begin position="20"/>
        <end position="39"/>
    </location>
</feature>
<dbReference type="InterPro" id="IPR004358">
    <property type="entry name" value="Sig_transdc_His_kin-like_C"/>
</dbReference>
<dbReference type="AlphaFoldDB" id="A0A2S7UUB3"/>
<evidence type="ECO:0000256" key="2">
    <source>
        <dbReference type="ARBA" id="ARBA00004141"/>
    </source>
</evidence>
<dbReference type="InterPro" id="IPR036097">
    <property type="entry name" value="HisK_dim/P_sf"/>
</dbReference>
<keyword evidence="6 10" id="KW-1133">Transmembrane helix</keyword>
<dbReference type="PROSITE" id="PS50109">
    <property type="entry name" value="HIS_KIN"/>
    <property type="match status" value="1"/>
</dbReference>
<dbReference type="Gene3D" id="1.10.287.130">
    <property type="match status" value="1"/>
</dbReference>
<evidence type="ECO:0000256" key="4">
    <source>
        <dbReference type="ARBA" id="ARBA00022553"/>
    </source>
</evidence>
<dbReference type="PANTHER" id="PTHR45339:SF3">
    <property type="entry name" value="HISTIDINE KINASE"/>
    <property type="match status" value="1"/>
</dbReference>
<evidence type="ECO:0000259" key="12">
    <source>
        <dbReference type="PROSITE" id="PS50110"/>
    </source>
</evidence>
<dbReference type="InterPro" id="IPR029095">
    <property type="entry name" value="NarX-like_N"/>
</dbReference>
<dbReference type="PROSITE" id="PS50110">
    <property type="entry name" value="RESPONSE_REGULATORY"/>
    <property type="match status" value="2"/>
</dbReference>
<organism evidence="13 14">
    <name type="scientific">Psychrosphaera saromensis</name>
    <dbReference type="NCBI Taxonomy" id="716813"/>
    <lineage>
        <taxon>Bacteria</taxon>
        <taxon>Pseudomonadati</taxon>
        <taxon>Pseudomonadota</taxon>
        <taxon>Gammaproteobacteria</taxon>
        <taxon>Alteromonadales</taxon>
        <taxon>Pseudoalteromonadaceae</taxon>
        <taxon>Psychrosphaera</taxon>
    </lineage>
</organism>
<evidence type="ECO:0000256" key="10">
    <source>
        <dbReference type="SAM" id="Phobius"/>
    </source>
</evidence>
<keyword evidence="5 10" id="KW-0812">Transmembrane</keyword>
<dbReference type="SMART" id="SM00448">
    <property type="entry name" value="REC"/>
    <property type="match status" value="2"/>
</dbReference>
<feature type="transmembrane region" description="Helical" evidence="10">
    <location>
        <begin position="196"/>
        <end position="214"/>
    </location>
</feature>
<dbReference type="SUPFAM" id="SSF52172">
    <property type="entry name" value="CheY-like"/>
    <property type="match status" value="2"/>
</dbReference>
<keyword evidence="14" id="KW-1185">Reference proteome</keyword>
<dbReference type="Pfam" id="PF00072">
    <property type="entry name" value="Response_reg"/>
    <property type="match status" value="2"/>
</dbReference>
<dbReference type="Pfam" id="PF13675">
    <property type="entry name" value="PilJ"/>
    <property type="match status" value="1"/>
</dbReference>
<evidence type="ECO:0000256" key="5">
    <source>
        <dbReference type="ARBA" id="ARBA00022692"/>
    </source>
</evidence>
<comment type="catalytic activity">
    <reaction evidence="1">
        <text>ATP + protein L-histidine = ADP + protein N-phospho-L-histidine.</text>
        <dbReference type="EC" id="2.7.13.3"/>
    </reaction>
</comment>
<feature type="modified residue" description="4-aspartylphosphate" evidence="9">
    <location>
        <position position="550"/>
    </location>
</feature>
<dbReference type="Pfam" id="PF02518">
    <property type="entry name" value="HATPase_c"/>
    <property type="match status" value="1"/>
</dbReference>
<dbReference type="Pfam" id="PF00512">
    <property type="entry name" value="HisKA"/>
    <property type="match status" value="1"/>
</dbReference>
<dbReference type="InterPro" id="IPR036890">
    <property type="entry name" value="HATPase_C_sf"/>
</dbReference>
<dbReference type="InterPro" id="IPR003661">
    <property type="entry name" value="HisK_dim/P_dom"/>
</dbReference>
<keyword evidence="7" id="KW-0902">Two-component regulatory system</keyword>
<dbReference type="Gene3D" id="3.40.50.2300">
    <property type="match status" value="2"/>
</dbReference>
<dbReference type="InterPro" id="IPR005467">
    <property type="entry name" value="His_kinase_dom"/>
</dbReference>
<keyword evidence="8 10" id="KW-0472">Membrane</keyword>
<dbReference type="EC" id="2.7.13.3" evidence="3"/>
<dbReference type="SMART" id="SM00387">
    <property type="entry name" value="HATPase_c"/>
    <property type="match status" value="1"/>
</dbReference>
<dbReference type="SUPFAM" id="SSF47384">
    <property type="entry name" value="Homodimeric domain of signal transducing histidine kinase"/>
    <property type="match status" value="1"/>
</dbReference>
<evidence type="ECO:0000256" key="3">
    <source>
        <dbReference type="ARBA" id="ARBA00012438"/>
    </source>
</evidence>
<name>A0A2S7UUB3_9GAMM</name>
<dbReference type="SMART" id="SM00388">
    <property type="entry name" value="HisKA"/>
    <property type="match status" value="1"/>
</dbReference>
<evidence type="ECO:0000256" key="1">
    <source>
        <dbReference type="ARBA" id="ARBA00000085"/>
    </source>
</evidence>
<reference evidence="13 14" key="1">
    <citation type="submission" date="2016-12" db="EMBL/GenBank/DDBJ databases">
        <title>Diversity of luminous bacteria.</title>
        <authorList>
            <person name="Yoshizawa S."/>
            <person name="Kogure K."/>
        </authorList>
    </citation>
    <scope>NUCLEOTIDE SEQUENCE [LARGE SCALE GENOMIC DNA]</scope>
    <source>
        <strain evidence="13 14">SA4-48</strain>
    </source>
</reference>
<evidence type="ECO:0000256" key="8">
    <source>
        <dbReference type="ARBA" id="ARBA00023136"/>
    </source>
</evidence>
<evidence type="ECO:0000313" key="14">
    <source>
        <dbReference type="Proteomes" id="UP000239007"/>
    </source>
</evidence>
<sequence length="768" mass="85295">MSLELNNKLRKQIKLRYSLALSLIAILISTSFFIISSVLKSQSDDAAIINIAGMQRMLSQKISLHANQIIGAARLSDSSVSSTSQIKKLQAAVNKFEANQQTLEELLAGQNPSGLIPVKVDDILYSAPILLKSRIINYISAAQNLIIQAESNATQPLSWNYNDDKTDLLLEDLNNVVLELELGAELRVDNMSNIETMLFIATLFILLLELFFIFKPLERQIMRNVEDLEHAKDAAEQANIAKSEFLANMSHELRTPLNGIMGMQELARSETDSVKRDSFLLQAVTSSKHLLKLINEVLDLAKIEAKKMYLEQDDFSPNQVLEQCLAPFIVLCQRKSIQLNIVNPKEFPAYLKGDSTRLTQVINNLLSNALKFTEQGEIDVNIQLEETADGKVKLLFSITDSGIGIAPNQLDNIFNKFTQADSSTTRKFGGTGLGLNITRDLVEMMQGEINVESEVGKGSHFHFFVVLEKSDTKSDVIAEQEVNTQGVNIQAIDPQNNDSLIVVVDDLENSRIYLQSLVNKMGLRCLTFDSAAAFQKEQANIGPVAVLVVDYQMPNVDGIMLIEQHKAQDTNCKYMVVTAAPEAISLSDRQTLGQVPILEKPITPEIFNKKLNLLLCENKHSKNNQFTNVAELKILLAEDNTINAQIAINMLERIGHKVEWVVNGSEAVEKVCSQQEGGKQQSSQFDLVLMDVNMPEMDGLEATRIIRERFKGSLPIVALTANAYASDINESLNAGMDAHITKPIKMDELLKLVSQIQHGDKLDSRAAD</sequence>
<evidence type="ECO:0000313" key="13">
    <source>
        <dbReference type="EMBL" id="PQJ53112.1"/>
    </source>
</evidence>
<protein>
    <recommendedName>
        <fullName evidence="3">histidine kinase</fullName>
        <ecNumber evidence="3">2.7.13.3</ecNumber>
    </recommendedName>
</protein>
<dbReference type="GO" id="GO:0016020">
    <property type="term" value="C:membrane"/>
    <property type="evidence" value="ECO:0007669"/>
    <property type="project" value="UniProtKB-SubCell"/>
</dbReference>
<feature type="modified residue" description="4-aspartylphosphate" evidence="9">
    <location>
        <position position="691"/>
    </location>
</feature>
<evidence type="ECO:0000256" key="7">
    <source>
        <dbReference type="ARBA" id="ARBA00023012"/>
    </source>
</evidence>
<dbReference type="FunFam" id="3.30.565.10:FF:000010">
    <property type="entry name" value="Sensor histidine kinase RcsC"/>
    <property type="match status" value="1"/>
</dbReference>
<comment type="caution">
    <text evidence="13">The sequence shown here is derived from an EMBL/GenBank/DDBJ whole genome shotgun (WGS) entry which is preliminary data.</text>
</comment>